<dbReference type="CDD" id="cd18793">
    <property type="entry name" value="SF2_C_SNF"/>
    <property type="match status" value="1"/>
</dbReference>
<dbReference type="PANTHER" id="PTHR45629">
    <property type="entry name" value="SNF2/RAD54 FAMILY MEMBER"/>
    <property type="match status" value="1"/>
</dbReference>
<gene>
    <name evidence="5" type="ORF">GCM10022280_18690</name>
</gene>
<keyword evidence="5" id="KW-0347">Helicase</keyword>
<name>A0ABP7T0V0_9SPHN</name>
<evidence type="ECO:0000259" key="3">
    <source>
        <dbReference type="PROSITE" id="PS51192"/>
    </source>
</evidence>
<dbReference type="InterPro" id="IPR050496">
    <property type="entry name" value="SNF2_RAD54_helicase_repair"/>
</dbReference>
<dbReference type="InterPro" id="IPR014001">
    <property type="entry name" value="Helicase_ATP-bd"/>
</dbReference>
<comment type="caution">
    <text evidence="5">The sequence shown here is derived from an EMBL/GenBank/DDBJ whole genome shotgun (WGS) entry which is preliminary data.</text>
</comment>
<evidence type="ECO:0000259" key="4">
    <source>
        <dbReference type="PROSITE" id="PS51194"/>
    </source>
</evidence>
<keyword evidence="6" id="KW-1185">Reference proteome</keyword>
<evidence type="ECO:0000256" key="1">
    <source>
        <dbReference type="ARBA" id="ARBA00022801"/>
    </source>
</evidence>
<keyword evidence="1" id="KW-0378">Hydrolase</keyword>
<feature type="compositionally biased region" description="Basic and acidic residues" evidence="2">
    <location>
        <begin position="432"/>
        <end position="443"/>
    </location>
</feature>
<feature type="region of interest" description="Disordered" evidence="2">
    <location>
        <begin position="421"/>
        <end position="445"/>
    </location>
</feature>
<dbReference type="InterPro" id="IPR001650">
    <property type="entry name" value="Helicase_C-like"/>
</dbReference>
<feature type="domain" description="Helicase ATP-binding" evidence="3">
    <location>
        <begin position="506"/>
        <end position="679"/>
    </location>
</feature>
<keyword evidence="5" id="KW-0067">ATP-binding</keyword>
<dbReference type="SUPFAM" id="SSF52540">
    <property type="entry name" value="P-loop containing nucleoside triphosphate hydrolases"/>
    <property type="match status" value="2"/>
</dbReference>
<reference evidence="6" key="1">
    <citation type="journal article" date="2019" name="Int. J. Syst. Evol. Microbiol.">
        <title>The Global Catalogue of Microorganisms (GCM) 10K type strain sequencing project: providing services to taxonomists for standard genome sequencing and annotation.</title>
        <authorList>
            <consortium name="The Broad Institute Genomics Platform"/>
            <consortium name="The Broad Institute Genome Sequencing Center for Infectious Disease"/>
            <person name="Wu L."/>
            <person name="Ma J."/>
        </authorList>
    </citation>
    <scope>NUCLEOTIDE SEQUENCE [LARGE SCALE GENOMIC DNA]</scope>
    <source>
        <strain evidence="6">JCM 17563</strain>
    </source>
</reference>
<dbReference type="PROSITE" id="PS51192">
    <property type="entry name" value="HELICASE_ATP_BIND_1"/>
    <property type="match status" value="1"/>
</dbReference>
<dbReference type="PROSITE" id="PS51194">
    <property type="entry name" value="HELICASE_CTER"/>
    <property type="match status" value="1"/>
</dbReference>
<dbReference type="GO" id="GO:0004386">
    <property type="term" value="F:helicase activity"/>
    <property type="evidence" value="ECO:0007669"/>
    <property type="project" value="UniProtKB-KW"/>
</dbReference>
<protein>
    <submittedName>
        <fullName evidence="5">DEAD/DEAH box helicase</fullName>
    </submittedName>
</protein>
<proteinExistence type="predicted"/>
<dbReference type="InterPro" id="IPR000330">
    <property type="entry name" value="SNF2_N"/>
</dbReference>
<organism evidence="5 6">
    <name type="scientific">Sphingomonas swuensis</name>
    <dbReference type="NCBI Taxonomy" id="977800"/>
    <lineage>
        <taxon>Bacteria</taxon>
        <taxon>Pseudomonadati</taxon>
        <taxon>Pseudomonadota</taxon>
        <taxon>Alphaproteobacteria</taxon>
        <taxon>Sphingomonadales</taxon>
        <taxon>Sphingomonadaceae</taxon>
        <taxon>Sphingomonas</taxon>
    </lineage>
</organism>
<evidence type="ECO:0000313" key="6">
    <source>
        <dbReference type="Proteomes" id="UP001500235"/>
    </source>
</evidence>
<evidence type="ECO:0000256" key="2">
    <source>
        <dbReference type="SAM" id="MobiDB-lite"/>
    </source>
</evidence>
<sequence length="974" mass="109223">MSETLLLEWFSKDEWVVFTGRVGEVGVRVEEWPRICSPQKASAVAKLWQLVEDELALSEENELHLPPSEAAKLSPAVRSALDLPQAPPVTLFIQHKGTLEQDNFRVDYRWDHVSGRRIINPTRVGALLKVGTRRYLLPEELFEIVAAMDAFNQTPASDPDARTEAWLSVQRFLPQAGEGGEVDASRYLREVRVAHAGAFSLLPYEQDGDLQFDPVLFASSRERPYEDTGEFELDSAGEPEPLLSSYLQHAFARDRFQRFNEARNRYPMPGGVLLLISPPLRKALDITRKAQRAGSEVAREFIKNPRAYLKEALGDELDEHLIESLFKETKEFSERVQAIGLWEKKVLPWVQVASEDWLPPEAVGLIVDGAPLRLPADRLEDLSRQIERAIAEGKPDVEFDGVRIPATNQALAALAEIGRASSPIGDPVEEDERSKKQEREPGAEPHVLLVRNNFESVIFNSDPHRRDPHLSRQLHKDLLRSEPKPHQVDGLKWLQDCWQAGWTGALLADDMGLGKTYQTLSFLAWLKAAMRAGHISPAPILIVAPTGLLKNWEKEHDIHLKVPGIGTQIRAYGPDLRDLRQSSGSELELAQPLLDVDRIEAADWVLTTYETLRDYQHSFGRIAFCAIVFDEVQKVKTPGTQVTDAAKAMQAEFILALTGTPIENRLADLWCIMDTLHPGALGGLKDFSHRYEAAPVAEDLKRLKDVLTLPGPQRPPVMLRRMKDEVLGALPSKSEKTIELRMPDMQANAYAAVIEAARQRQDRGKMLEALQAMRRVSLAPVERGVVSTDDDYIGSSARLQGLVQVLDEIHSRGEKALVFVEFRDAQSDLAGVLQRRYNLPRAPMIVSGNVSGPKRQERVDAFQAQADGFDVMILSPKAGGVGLTLTAANNVVHLTRWWNPAVEDQSTDRCYRIGQSKPVTVYYPMALLPGGEDHSFDRRLHSLLMRKRELSREMLMPPALTDEDARQLFEETIA</sequence>
<dbReference type="Gene3D" id="3.40.50.10810">
    <property type="entry name" value="Tandem AAA-ATPase domain"/>
    <property type="match status" value="1"/>
</dbReference>
<keyword evidence="5" id="KW-0547">Nucleotide-binding</keyword>
<dbReference type="SMART" id="SM00490">
    <property type="entry name" value="HELICc"/>
    <property type="match status" value="1"/>
</dbReference>
<dbReference type="Gene3D" id="3.40.50.300">
    <property type="entry name" value="P-loop containing nucleotide triphosphate hydrolases"/>
    <property type="match status" value="1"/>
</dbReference>
<dbReference type="Pfam" id="PF00176">
    <property type="entry name" value="SNF2-rel_dom"/>
    <property type="match status" value="1"/>
</dbReference>
<dbReference type="InterPro" id="IPR038718">
    <property type="entry name" value="SNF2-like_sf"/>
</dbReference>
<dbReference type="CDD" id="cd17919">
    <property type="entry name" value="DEXHc_Snf"/>
    <property type="match status" value="1"/>
</dbReference>
<dbReference type="InterPro" id="IPR049730">
    <property type="entry name" value="SNF2/RAD54-like_C"/>
</dbReference>
<evidence type="ECO:0000313" key="5">
    <source>
        <dbReference type="EMBL" id="GAA4019206.1"/>
    </source>
</evidence>
<dbReference type="Pfam" id="PF00271">
    <property type="entry name" value="Helicase_C"/>
    <property type="match status" value="1"/>
</dbReference>
<dbReference type="EMBL" id="BAABBQ010000001">
    <property type="protein sequence ID" value="GAA4019206.1"/>
    <property type="molecule type" value="Genomic_DNA"/>
</dbReference>
<feature type="domain" description="Helicase C-terminal" evidence="4">
    <location>
        <begin position="801"/>
        <end position="964"/>
    </location>
</feature>
<dbReference type="PANTHER" id="PTHR45629:SF7">
    <property type="entry name" value="DNA EXCISION REPAIR PROTEIN ERCC-6-RELATED"/>
    <property type="match status" value="1"/>
</dbReference>
<dbReference type="Proteomes" id="UP001500235">
    <property type="component" value="Unassembled WGS sequence"/>
</dbReference>
<dbReference type="RefSeq" id="WP_344707144.1">
    <property type="nucleotide sequence ID" value="NZ_BAABBQ010000001.1"/>
</dbReference>
<accession>A0ABP7T0V0</accession>
<dbReference type="SMART" id="SM00487">
    <property type="entry name" value="DEXDc"/>
    <property type="match status" value="1"/>
</dbReference>
<dbReference type="InterPro" id="IPR027417">
    <property type="entry name" value="P-loop_NTPase"/>
</dbReference>